<protein>
    <submittedName>
        <fullName evidence="1">Uncharacterized protein</fullName>
    </submittedName>
</protein>
<accession>A0A2V4DXA0</accession>
<gene>
    <name evidence="1" type="ORF">DKK79_11825</name>
</gene>
<evidence type="ECO:0000313" key="2">
    <source>
        <dbReference type="Proteomes" id="UP000247483"/>
    </source>
</evidence>
<dbReference type="EMBL" id="QGLP01000006">
    <property type="protein sequence ID" value="PXZ03521.1"/>
    <property type="molecule type" value="Genomic_DNA"/>
</dbReference>
<dbReference type="Proteomes" id="UP000247483">
    <property type="component" value="Unassembled WGS sequence"/>
</dbReference>
<name>A0A2V4DXA0_9GAMM</name>
<reference evidence="1 2" key="1">
    <citation type="submission" date="2018-05" db="EMBL/GenBank/DDBJ databases">
        <title>Reference genomes for bee gut microbiota database.</title>
        <authorList>
            <person name="Ellegaard K.M."/>
        </authorList>
    </citation>
    <scope>NUCLEOTIDE SEQUENCE [LARGE SCALE GENOMIC DNA]</scope>
    <source>
        <strain evidence="1 2">ESL0177</strain>
    </source>
</reference>
<dbReference type="RefSeq" id="WP_110424260.1">
    <property type="nucleotide sequence ID" value="NZ_QGLP01000006.1"/>
</dbReference>
<comment type="caution">
    <text evidence="1">The sequence shown here is derived from an EMBL/GenBank/DDBJ whole genome shotgun (WGS) entry which is preliminary data.</text>
</comment>
<evidence type="ECO:0000313" key="1">
    <source>
        <dbReference type="EMBL" id="PXZ03521.1"/>
    </source>
</evidence>
<sequence length="104" mass="12049">MLFDETVHGYNAMFCDNHSDEEKNNRSLEKLKVTASKIKLTFGYSIDYDSEKELYDLDEKGQVILVDERKIAWQQLLCDGFDWLSIELIDVNGNEQLIIDAELA</sequence>
<proteinExistence type="predicted"/>
<organism evidence="1 2">
    <name type="scientific">Gilliamella apicola</name>
    <dbReference type="NCBI Taxonomy" id="1196095"/>
    <lineage>
        <taxon>Bacteria</taxon>
        <taxon>Pseudomonadati</taxon>
        <taxon>Pseudomonadota</taxon>
        <taxon>Gammaproteobacteria</taxon>
        <taxon>Orbales</taxon>
        <taxon>Orbaceae</taxon>
        <taxon>Gilliamella</taxon>
    </lineage>
</organism>
<dbReference type="AlphaFoldDB" id="A0A2V4DXA0"/>